<dbReference type="InterPro" id="IPR019657">
    <property type="entry name" value="ComFB"/>
</dbReference>
<keyword evidence="2" id="KW-1185">Reference proteome</keyword>
<dbReference type="EMBL" id="BAABWN010000003">
    <property type="protein sequence ID" value="GAA6167453.1"/>
    <property type="molecule type" value="Genomic_DNA"/>
</dbReference>
<organism evidence="1 2">
    <name type="scientific">Sessilibacter corallicola</name>
    <dbReference type="NCBI Taxonomy" id="2904075"/>
    <lineage>
        <taxon>Bacteria</taxon>
        <taxon>Pseudomonadati</taxon>
        <taxon>Pseudomonadota</taxon>
        <taxon>Gammaproteobacteria</taxon>
        <taxon>Cellvibrionales</taxon>
        <taxon>Cellvibrionaceae</taxon>
        <taxon>Sessilibacter</taxon>
    </lineage>
</organism>
<dbReference type="RefSeq" id="WP_353302085.1">
    <property type="nucleotide sequence ID" value="NZ_BAABWN010000003.1"/>
</dbReference>
<evidence type="ECO:0000313" key="2">
    <source>
        <dbReference type="Proteomes" id="UP001465153"/>
    </source>
</evidence>
<reference evidence="1 2" key="1">
    <citation type="submission" date="2024-04" db="EMBL/GenBank/DDBJ databases">
        <title>Draft genome sequence of Sessilibacter corallicola NBRC 116591.</title>
        <authorList>
            <person name="Miyakawa T."/>
            <person name="Kusuya Y."/>
            <person name="Miura T."/>
        </authorList>
    </citation>
    <scope>NUCLEOTIDE SEQUENCE [LARGE SCALE GENOMIC DNA]</scope>
    <source>
        <strain evidence="1 2">KU-00831-HH</strain>
    </source>
</reference>
<protein>
    <recommendedName>
        <fullName evidence="3">Competence protein ComFB</fullName>
    </recommendedName>
</protein>
<accession>A0ABQ0A7E8</accession>
<evidence type="ECO:0000313" key="1">
    <source>
        <dbReference type="EMBL" id="GAA6167453.1"/>
    </source>
</evidence>
<name>A0ABQ0A7E8_9GAMM</name>
<dbReference type="Proteomes" id="UP001465153">
    <property type="component" value="Unassembled WGS sequence"/>
</dbReference>
<proteinExistence type="predicted"/>
<sequence>MLLQHKSRAVAPQGLDTIHNYYERLVLEEIRHQSSRSRNDEDYLADVACVSLNHLPPRYIRYDVDMTFFLSPQEQREMIDKVKLAVTEAISYVSLRERNADGEVENISQGEG</sequence>
<comment type="caution">
    <text evidence="1">The sequence shown here is derived from an EMBL/GenBank/DDBJ whole genome shotgun (WGS) entry which is preliminary data.</text>
</comment>
<dbReference type="Pfam" id="PF10719">
    <property type="entry name" value="ComFB"/>
    <property type="match status" value="1"/>
</dbReference>
<gene>
    <name evidence="1" type="ORF">NBRC116591_12630</name>
</gene>
<evidence type="ECO:0008006" key="3">
    <source>
        <dbReference type="Google" id="ProtNLM"/>
    </source>
</evidence>